<reference evidence="3 4" key="1">
    <citation type="submission" date="2017-05" db="EMBL/GenBank/DDBJ databases">
        <authorList>
            <person name="Varghese N."/>
            <person name="Submissions S."/>
        </authorList>
    </citation>
    <scope>NUCLEOTIDE SEQUENCE [LARGE SCALE GENOMIC DNA]</scope>
    <source>
        <strain evidence="3 4">DSM 29506</strain>
    </source>
</reference>
<organism evidence="3 4">
    <name type="scientific">Thalassovita litoralis</name>
    <dbReference type="NCBI Taxonomy" id="1010611"/>
    <lineage>
        <taxon>Bacteria</taxon>
        <taxon>Pseudomonadati</taxon>
        <taxon>Pseudomonadota</taxon>
        <taxon>Alphaproteobacteria</taxon>
        <taxon>Rhodobacterales</taxon>
        <taxon>Roseobacteraceae</taxon>
        <taxon>Thalassovita</taxon>
    </lineage>
</organism>
<dbReference type="EMBL" id="FXTO01000009">
    <property type="protein sequence ID" value="SMO67645.1"/>
    <property type="molecule type" value="Genomic_DNA"/>
</dbReference>
<dbReference type="AlphaFoldDB" id="A0A521D7R7"/>
<feature type="compositionally biased region" description="Polar residues" evidence="1">
    <location>
        <begin position="87"/>
        <end position="98"/>
    </location>
</feature>
<evidence type="ECO:0000259" key="2">
    <source>
        <dbReference type="PROSITE" id="PS51781"/>
    </source>
</evidence>
<evidence type="ECO:0000256" key="1">
    <source>
        <dbReference type="SAM" id="MobiDB-lite"/>
    </source>
</evidence>
<dbReference type="OrthoDB" id="7433551at2"/>
<sequence length="181" mass="19628">MLRFILLSFVFLGWAFYEVSGGTDFAADLMAQKEQVRAEAAAQLAEKQAADRAAREQQNARLPDKTDTPDISDAMVTRAAFDASSPVLDNTAGSTSAASKPDTIAAETHPEASPPDIRQVTATRVNLRNGPSTQYNVILKLTQGTRVEILQEPGNGWVKLKVAENGRIGWMASRLLQKLEG</sequence>
<feature type="domain" description="SH3b" evidence="2">
    <location>
        <begin position="115"/>
        <end position="180"/>
    </location>
</feature>
<keyword evidence="4" id="KW-1185">Reference proteome</keyword>
<protein>
    <submittedName>
        <fullName evidence="3">SH3 domain-containing protein</fullName>
    </submittedName>
</protein>
<evidence type="ECO:0000313" key="3">
    <source>
        <dbReference type="EMBL" id="SMO67645.1"/>
    </source>
</evidence>
<dbReference type="Gene3D" id="2.30.30.40">
    <property type="entry name" value="SH3 Domains"/>
    <property type="match status" value="1"/>
</dbReference>
<feature type="region of interest" description="Disordered" evidence="1">
    <location>
        <begin position="87"/>
        <end position="114"/>
    </location>
</feature>
<dbReference type="RefSeq" id="WP_142493131.1">
    <property type="nucleotide sequence ID" value="NZ_FXTO01000009.1"/>
</dbReference>
<dbReference type="SMART" id="SM00287">
    <property type="entry name" value="SH3b"/>
    <property type="match status" value="1"/>
</dbReference>
<evidence type="ECO:0000313" key="4">
    <source>
        <dbReference type="Proteomes" id="UP000316030"/>
    </source>
</evidence>
<dbReference type="InterPro" id="IPR003646">
    <property type="entry name" value="SH3-like_bac-type"/>
</dbReference>
<feature type="region of interest" description="Disordered" evidence="1">
    <location>
        <begin position="47"/>
        <end position="69"/>
    </location>
</feature>
<dbReference type="PROSITE" id="PS51781">
    <property type="entry name" value="SH3B"/>
    <property type="match status" value="1"/>
</dbReference>
<gene>
    <name evidence="3" type="ORF">SAMN06265173_10970</name>
</gene>
<proteinExistence type="predicted"/>
<dbReference type="Proteomes" id="UP000316030">
    <property type="component" value="Unassembled WGS sequence"/>
</dbReference>
<name>A0A521D7R7_9RHOB</name>
<dbReference type="Pfam" id="PF08239">
    <property type="entry name" value="SH3_3"/>
    <property type="match status" value="1"/>
</dbReference>
<accession>A0A521D7R7</accession>